<dbReference type="SUPFAM" id="SSF49899">
    <property type="entry name" value="Concanavalin A-like lectins/glucanases"/>
    <property type="match status" value="1"/>
</dbReference>
<evidence type="ECO:0000313" key="2">
    <source>
        <dbReference type="Proteomes" id="UP001168972"/>
    </source>
</evidence>
<dbReference type="Gene3D" id="2.60.120.200">
    <property type="match status" value="1"/>
</dbReference>
<dbReference type="InterPro" id="IPR013320">
    <property type="entry name" value="ConA-like_dom_sf"/>
</dbReference>
<dbReference type="EMBL" id="JAQQBR010000001">
    <property type="protein sequence ID" value="KAK0182386.1"/>
    <property type="molecule type" value="Genomic_DNA"/>
</dbReference>
<sequence>MFGSNNLITISSITRFCRLSAIVDGIYAEHAHTAGSFTRLASDQLLVGGGADTKAMQGAKGMTNFVGCLRKVIFKAEGIETELIEAAKSGAAGATAWGRIDFQCREPKSDPITFTTRDSHLQV</sequence>
<reference evidence="1" key="1">
    <citation type="journal article" date="2023" name="bioRxiv">
        <title>Scaffold-level genome assemblies of two parasitoid biocontrol wasps reveal the parthenogenesis mechanism and an associated novel virus.</title>
        <authorList>
            <person name="Inwood S."/>
            <person name="Skelly J."/>
            <person name="Guhlin J."/>
            <person name="Harrop T."/>
            <person name="Goldson S."/>
            <person name="Dearden P."/>
        </authorList>
    </citation>
    <scope>NUCLEOTIDE SEQUENCE</scope>
    <source>
        <strain evidence="1">Lincoln</strain>
        <tissue evidence="1">Whole body</tissue>
    </source>
</reference>
<dbReference type="AlphaFoldDB" id="A0AA39G7I5"/>
<protein>
    <submittedName>
        <fullName evidence="1">Uncharacterized protein</fullName>
    </submittedName>
</protein>
<reference evidence="1" key="2">
    <citation type="submission" date="2023-03" db="EMBL/GenBank/DDBJ databases">
        <authorList>
            <person name="Inwood S.N."/>
            <person name="Skelly J.G."/>
            <person name="Guhlin J."/>
            <person name="Harrop T.W.R."/>
            <person name="Goldson S.G."/>
            <person name="Dearden P.K."/>
        </authorList>
    </citation>
    <scope>NUCLEOTIDE SEQUENCE</scope>
    <source>
        <strain evidence="1">Lincoln</strain>
        <tissue evidence="1">Whole body</tissue>
    </source>
</reference>
<evidence type="ECO:0000313" key="1">
    <source>
        <dbReference type="EMBL" id="KAK0182386.1"/>
    </source>
</evidence>
<dbReference type="Proteomes" id="UP001168972">
    <property type="component" value="Unassembled WGS sequence"/>
</dbReference>
<comment type="caution">
    <text evidence="1">The sequence shown here is derived from an EMBL/GenBank/DDBJ whole genome shotgun (WGS) entry which is preliminary data.</text>
</comment>
<gene>
    <name evidence="1" type="ORF">PV327_000531</name>
</gene>
<proteinExistence type="predicted"/>
<organism evidence="1 2">
    <name type="scientific">Microctonus hyperodae</name>
    <name type="common">Parasitoid wasp</name>
    <dbReference type="NCBI Taxonomy" id="165561"/>
    <lineage>
        <taxon>Eukaryota</taxon>
        <taxon>Metazoa</taxon>
        <taxon>Ecdysozoa</taxon>
        <taxon>Arthropoda</taxon>
        <taxon>Hexapoda</taxon>
        <taxon>Insecta</taxon>
        <taxon>Pterygota</taxon>
        <taxon>Neoptera</taxon>
        <taxon>Endopterygota</taxon>
        <taxon>Hymenoptera</taxon>
        <taxon>Apocrita</taxon>
        <taxon>Ichneumonoidea</taxon>
        <taxon>Braconidae</taxon>
        <taxon>Euphorinae</taxon>
        <taxon>Microctonus</taxon>
    </lineage>
</organism>
<keyword evidence="2" id="KW-1185">Reference proteome</keyword>
<accession>A0AA39G7I5</accession>
<name>A0AA39G7I5_MICHY</name>